<dbReference type="AlphaFoldDB" id="A0A975RSC2"/>
<sequence>MAKSLVVRRADLSKFAGELAQRAAQYVRMSTIHQRYSIENQAAAIAAYAARYNLNIVRTYRDEGLSGLKIDKREGLKQLITDVCSGRADFGRVLVYDVSRWGRFQDVDESAHYEFLCRKAGIRIDYCAEQFDNDGSLLSSIVKNLKRVMAAEFSRELSAKVHAGQLRLAALGFRQGGPLGFGLRRELIDENRLSKGFLKRGQQKNLKTDHVVLRLGQLSEIEVIQRIFEEYVEERKSEEEIVRRLNREGVPNHRGRPWTRAMVDYILRNENYIGNTVYNRESNPLRGGKIKNPPSLWVRTRGSIAPAVDRNVFLDAQRRLTLRWLHLTDDELLLRLKSLLEKEGRLSETIINSTLGVPAINVYNERFGSLRNAYRRIGYELKWDFDWIDRRTEFNALLRDTAADLAARLKKAGSVACFEQGIDVLTVNNRFAISLRLARSWRGSDRKPIWTINRRTVLPEGHIVAIRLGEGNDSLLDYFLLPTRAMTGSKIRFMEAGLYRFDGCRFRTSAQLTKAIIHQIAGGARTGALRPAAKGSCQHYKRRA</sequence>
<dbReference type="CDD" id="cd00338">
    <property type="entry name" value="Ser_Recombinase"/>
    <property type="match status" value="1"/>
</dbReference>
<dbReference type="Pfam" id="PF07508">
    <property type="entry name" value="Recombinase"/>
    <property type="match status" value="1"/>
</dbReference>
<organism evidence="3 4">
    <name type="scientific">Bradyrhizobium sediminis</name>
    <dbReference type="NCBI Taxonomy" id="2840469"/>
    <lineage>
        <taxon>Bacteria</taxon>
        <taxon>Pseudomonadati</taxon>
        <taxon>Pseudomonadota</taxon>
        <taxon>Alphaproteobacteria</taxon>
        <taxon>Hyphomicrobiales</taxon>
        <taxon>Nitrobacteraceae</taxon>
        <taxon>Bradyrhizobium</taxon>
    </lineage>
</organism>
<dbReference type="SUPFAM" id="SSF53041">
    <property type="entry name" value="Resolvase-like"/>
    <property type="match status" value="1"/>
</dbReference>
<dbReference type="EMBL" id="CP076135">
    <property type="protein sequence ID" value="QWG18822.1"/>
    <property type="molecule type" value="Genomic_DNA"/>
</dbReference>
<name>A0A975RSC2_9BRAD</name>
<protein>
    <submittedName>
        <fullName evidence="3">Recombinase family protein</fullName>
    </submittedName>
</protein>
<dbReference type="Pfam" id="PF00239">
    <property type="entry name" value="Resolvase"/>
    <property type="match status" value="1"/>
</dbReference>
<evidence type="ECO:0000313" key="3">
    <source>
        <dbReference type="EMBL" id="QWG18822.1"/>
    </source>
</evidence>
<gene>
    <name evidence="3" type="ORF">KMZ68_02710</name>
</gene>
<dbReference type="KEGG" id="bsei:KMZ68_02710"/>
<dbReference type="Proteomes" id="UP000680805">
    <property type="component" value="Chromosome"/>
</dbReference>
<dbReference type="PROSITE" id="PS51736">
    <property type="entry name" value="RECOMBINASES_3"/>
    <property type="match status" value="1"/>
</dbReference>
<dbReference type="PANTHER" id="PTHR30461:SF23">
    <property type="entry name" value="DNA RECOMBINASE-RELATED"/>
    <property type="match status" value="1"/>
</dbReference>
<dbReference type="InterPro" id="IPR050639">
    <property type="entry name" value="SSR_resolvase"/>
</dbReference>
<evidence type="ECO:0000259" key="1">
    <source>
        <dbReference type="PROSITE" id="PS51736"/>
    </source>
</evidence>
<dbReference type="FunFam" id="3.40.50.1390:FF:000008">
    <property type="entry name" value="DNA recombinase"/>
    <property type="match status" value="1"/>
</dbReference>
<dbReference type="Gene3D" id="3.90.1750.20">
    <property type="entry name" value="Putative Large Serine Recombinase, Chain B, Domain 2"/>
    <property type="match status" value="1"/>
</dbReference>
<dbReference type="SMART" id="SM00857">
    <property type="entry name" value="Resolvase"/>
    <property type="match status" value="1"/>
</dbReference>
<dbReference type="InterPro" id="IPR038109">
    <property type="entry name" value="DNA_bind_recomb_sf"/>
</dbReference>
<dbReference type="GO" id="GO:0000150">
    <property type="term" value="F:DNA strand exchange activity"/>
    <property type="evidence" value="ECO:0007669"/>
    <property type="project" value="InterPro"/>
</dbReference>
<dbReference type="PANTHER" id="PTHR30461">
    <property type="entry name" value="DNA-INVERTASE FROM LAMBDOID PROPHAGE"/>
    <property type="match status" value="1"/>
</dbReference>
<dbReference type="Gene3D" id="3.40.50.1390">
    <property type="entry name" value="Resolvase, N-terminal catalytic domain"/>
    <property type="match status" value="1"/>
</dbReference>
<dbReference type="InterPro" id="IPR036162">
    <property type="entry name" value="Resolvase-like_N_sf"/>
</dbReference>
<evidence type="ECO:0000313" key="4">
    <source>
        <dbReference type="Proteomes" id="UP000680805"/>
    </source>
</evidence>
<accession>A0A975RSC2</accession>
<dbReference type="InterPro" id="IPR006119">
    <property type="entry name" value="Resolv_N"/>
</dbReference>
<proteinExistence type="predicted"/>
<feature type="domain" description="Recombinase" evidence="2">
    <location>
        <begin position="205"/>
        <end position="346"/>
    </location>
</feature>
<feature type="domain" description="Resolvase/invertase-type recombinase catalytic" evidence="1">
    <location>
        <begin position="22"/>
        <end position="172"/>
    </location>
</feature>
<dbReference type="InterPro" id="IPR011109">
    <property type="entry name" value="DNA_bind_recombinase_dom"/>
</dbReference>
<dbReference type="RefSeq" id="WP_215614376.1">
    <property type="nucleotide sequence ID" value="NZ_CP076135.1"/>
</dbReference>
<dbReference type="PROSITE" id="PS51737">
    <property type="entry name" value="RECOMBINASE_DNA_BIND"/>
    <property type="match status" value="1"/>
</dbReference>
<dbReference type="GO" id="GO:0003677">
    <property type="term" value="F:DNA binding"/>
    <property type="evidence" value="ECO:0007669"/>
    <property type="project" value="InterPro"/>
</dbReference>
<reference evidence="3" key="1">
    <citation type="submission" date="2021-06" db="EMBL/GenBank/DDBJ databases">
        <title>Bradyrhizobium sp. S2-11-2 Genome sequencing.</title>
        <authorList>
            <person name="Jin L."/>
        </authorList>
    </citation>
    <scope>NUCLEOTIDE SEQUENCE</scope>
    <source>
        <strain evidence="3">S2-11-2</strain>
    </source>
</reference>
<evidence type="ECO:0000259" key="2">
    <source>
        <dbReference type="PROSITE" id="PS51737"/>
    </source>
</evidence>